<dbReference type="EMBL" id="JACOPF010000001">
    <property type="protein sequence ID" value="MBC5687744.1"/>
    <property type="molecule type" value="Genomic_DNA"/>
</dbReference>
<dbReference type="PANTHER" id="PTHR42951:SF4">
    <property type="entry name" value="ACYL-COENZYME A THIOESTERASE MBLAC2"/>
    <property type="match status" value="1"/>
</dbReference>
<dbReference type="Gene3D" id="3.60.15.10">
    <property type="entry name" value="Ribonuclease Z/Hydroxyacylglutathione hydrolase-like"/>
    <property type="match status" value="1"/>
</dbReference>
<evidence type="ECO:0000313" key="2">
    <source>
        <dbReference type="EMBL" id="MBC5687744.1"/>
    </source>
</evidence>
<dbReference type="CDD" id="cd06262">
    <property type="entry name" value="metallo-hydrolase-like_MBL-fold"/>
    <property type="match status" value="1"/>
</dbReference>
<dbReference type="InterPro" id="IPR001279">
    <property type="entry name" value="Metallo-B-lactamas"/>
</dbReference>
<evidence type="ECO:0000313" key="3">
    <source>
        <dbReference type="Proteomes" id="UP000652477"/>
    </source>
</evidence>
<accession>A0A923LGS8</accession>
<sequence>MQIHERIYIVGSGVTGIGISHESDCTVYMVDGGGEYALIDTGIGIDSNRILQNIDKEGIDIKKISAILLTHGHGDHSGGAVALSQACHAKVYALEETANYVSSGDVDSISIKEAIQAGVFGKDYIYQACPVTPLLDKEHFIIGDITLQIHRTEGHCSGHGCYEMNFKNKKILFSGDAIFNYGMISMQSIWDCDLQKYIETCKKLAYIHPDILLPSHGTFLLEKGYTYIDKAMETIHTLGIPKNLINI</sequence>
<comment type="caution">
    <text evidence="2">The sequence shown here is derived from an EMBL/GenBank/DDBJ whole genome shotgun (WGS) entry which is preliminary data.</text>
</comment>
<protein>
    <submittedName>
        <fullName evidence="2">MBL fold metallo-hydrolase</fullName>
    </submittedName>
</protein>
<dbReference type="InterPro" id="IPR050855">
    <property type="entry name" value="NDM-1-like"/>
</dbReference>
<dbReference type="Proteomes" id="UP000652477">
    <property type="component" value="Unassembled WGS sequence"/>
</dbReference>
<organism evidence="2 3">
    <name type="scientific">Mediterraneibacter hominis</name>
    <dbReference type="NCBI Taxonomy" id="2763054"/>
    <lineage>
        <taxon>Bacteria</taxon>
        <taxon>Bacillati</taxon>
        <taxon>Bacillota</taxon>
        <taxon>Clostridia</taxon>
        <taxon>Lachnospirales</taxon>
        <taxon>Lachnospiraceae</taxon>
        <taxon>Mediterraneibacter</taxon>
    </lineage>
</organism>
<dbReference type="SUPFAM" id="SSF56281">
    <property type="entry name" value="Metallo-hydrolase/oxidoreductase"/>
    <property type="match status" value="1"/>
</dbReference>
<dbReference type="PANTHER" id="PTHR42951">
    <property type="entry name" value="METALLO-BETA-LACTAMASE DOMAIN-CONTAINING"/>
    <property type="match status" value="1"/>
</dbReference>
<gene>
    <name evidence="2" type="ORF">H8S37_02175</name>
</gene>
<dbReference type="Pfam" id="PF00753">
    <property type="entry name" value="Lactamase_B"/>
    <property type="match status" value="1"/>
</dbReference>
<dbReference type="AlphaFoldDB" id="A0A923LGS8"/>
<dbReference type="RefSeq" id="WP_186874413.1">
    <property type="nucleotide sequence ID" value="NZ_JACOPF010000001.1"/>
</dbReference>
<feature type="domain" description="Metallo-beta-lactamase" evidence="1">
    <location>
        <begin position="24"/>
        <end position="216"/>
    </location>
</feature>
<evidence type="ECO:0000259" key="1">
    <source>
        <dbReference type="SMART" id="SM00849"/>
    </source>
</evidence>
<dbReference type="InterPro" id="IPR036866">
    <property type="entry name" value="RibonucZ/Hydroxyglut_hydro"/>
</dbReference>
<name>A0A923LGS8_9FIRM</name>
<reference evidence="2" key="1">
    <citation type="submission" date="2020-08" db="EMBL/GenBank/DDBJ databases">
        <title>Genome public.</title>
        <authorList>
            <person name="Liu C."/>
            <person name="Sun Q."/>
        </authorList>
    </citation>
    <scope>NUCLEOTIDE SEQUENCE</scope>
    <source>
        <strain evidence="2">NSJ-55</strain>
    </source>
</reference>
<dbReference type="SMART" id="SM00849">
    <property type="entry name" value="Lactamase_B"/>
    <property type="match status" value="1"/>
</dbReference>
<proteinExistence type="predicted"/>
<keyword evidence="3" id="KW-1185">Reference proteome</keyword>